<dbReference type="CDD" id="cd06849">
    <property type="entry name" value="lipoyl_domain"/>
    <property type="match status" value="1"/>
</dbReference>
<feature type="region of interest" description="Disordered" evidence="2">
    <location>
        <begin position="179"/>
        <end position="203"/>
    </location>
</feature>
<dbReference type="PROSITE" id="PS50968">
    <property type="entry name" value="BIOTINYL_LIPOYL"/>
    <property type="match status" value="1"/>
</dbReference>
<dbReference type="InterPro" id="IPR000089">
    <property type="entry name" value="Biotin_lipoyl"/>
</dbReference>
<dbReference type="Proteomes" id="UP000308730">
    <property type="component" value="Unassembled WGS sequence"/>
</dbReference>
<dbReference type="PANTHER" id="PTHR23151">
    <property type="entry name" value="DIHYDROLIPOAMIDE ACETYL/SUCCINYL-TRANSFERASE-RELATED"/>
    <property type="match status" value="1"/>
</dbReference>
<dbReference type="EMBL" id="SGPM01000019">
    <property type="protein sequence ID" value="THH32567.1"/>
    <property type="molecule type" value="Genomic_DNA"/>
</dbReference>
<evidence type="ECO:0000313" key="5">
    <source>
        <dbReference type="EMBL" id="THH32567.1"/>
    </source>
</evidence>
<proteinExistence type="inferred from homology"/>
<evidence type="ECO:0000259" key="3">
    <source>
        <dbReference type="PROSITE" id="PS50968"/>
    </source>
</evidence>
<feature type="region of interest" description="Disordered" evidence="2">
    <location>
        <begin position="75"/>
        <end position="123"/>
    </location>
</feature>
<keyword evidence="6" id="KW-1185">Reference proteome</keyword>
<dbReference type="Gene3D" id="4.10.320.10">
    <property type="entry name" value="E3-binding domain"/>
    <property type="match status" value="1"/>
</dbReference>
<dbReference type="SUPFAM" id="SSF47005">
    <property type="entry name" value="Peripheral subunit-binding domain of 2-oxo acid dehydrogenase complex"/>
    <property type="match status" value="1"/>
</dbReference>
<dbReference type="InterPro" id="IPR004167">
    <property type="entry name" value="PSBD"/>
</dbReference>
<organism evidence="5 6">
    <name type="scientific">Antrodiella citrinella</name>
    <dbReference type="NCBI Taxonomy" id="2447956"/>
    <lineage>
        <taxon>Eukaryota</taxon>
        <taxon>Fungi</taxon>
        <taxon>Dikarya</taxon>
        <taxon>Basidiomycota</taxon>
        <taxon>Agaricomycotina</taxon>
        <taxon>Agaricomycetes</taxon>
        <taxon>Polyporales</taxon>
        <taxon>Steccherinaceae</taxon>
        <taxon>Antrodiella</taxon>
    </lineage>
</organism>
<dbReference type="OrthoDB" id="537444at2759"/>
<comment type="similarity">
    <text evidence="1">Belongs to the 2-oxoacid dehydrogenase family.</text>
</comment>
<evidence type="ECO:0000259" key="4">
    <source>
        <dbReference type="PROSITE" id="PS51826"/>
    </source>
</evidence>
<dbReference type="GO" id="GO:0004742">
    <property type="term" value="F:dihydrolipoyllysine-residue acetyltransferase activity"/>
    <property type="evidence" value="ECO:0007669"/>
    <property type="project" value="TreeGrafter"/>
</dbReference>
<dbReference type="Pfam" id="PF02817">
    <property type="entry name" value="E3_binding"/>
    <property type="match status" value="1"/>
</dbReference>
<dbReference type="PANTHER" id="PTHR23151:SF82">
    <property type="entry name" value="PYRUVATE DEHYDROGENASE COMPLEX PROTEIN X COMPONENT, MITOCHONDRIAL"/>
    <property type="match status" value="1"/>
</dbReference>
<evidence type="ECO:0000256" key="2">
    <source>
        <dbReference type="SAM" id="MobiDB-lite"/>
    </source>
</evidence>
<feature type="domain" description="Peripheral subunit-binding (PSBD)" evidence="4">
    <location>
        <begin position="124"/>
        <end position="162"/>
    </location>
</feature>
<reference evidence="5 6" key="1">
    <citation type="submission" date="2019-02" db="EMBL/GenBank/DDBJ databases">
        <title>Genome sequencing of the rare red list fungi Antrodiella citrinella (Flaviporus citrinellus).</title>
        <authorList>
            <person name="Buettner E."/>
            <person name="Kellner H."/>
        </authorList>
    </citation>
    <scope>NUCLEOTIDE SEQUENCE [LARGE SCALE GENOMIC DNA]</scope>
    <source>
        <strain evidence="5 6">DSM 108506</strain>
    </source>
</reference>
<feature type="domain" description="Lipoyl-binding" evidence="3">
    <location>
        <begin position="1"/>
        <end position="65"/>
    </location>
</feature>
<sequence length="274" mass="28563">MTEGGVSSWKKQEGESFSVGDVLLEIETDKAFLELDAQEDGILAKILAPDGTKGISIGAPIALLAEEGDDISNVEIPKYLSTTPPPAPSASGSQPEQSSPPPSTPPKSEDATPSTHVHPTSTRPLFPSVLRLLAANGISEADSIKGTGVRGMITKGDVLAHLGKASGPLGTYKAFLDKEAKEKAESQKSGGAKPVEKKPEPLDGLSLRQTIVASMLNVSVKARNPPATSLDFDSIISDYLPKSKSTQPLSSPAPVSSVPPKTRSGPSNYLDGLF</sequence>
<comment type="caution">
    <text evidence="5">The sequence shown here is derived from an EMBL/GenBank/DDBJ whole genome shotgun (WGS) entry which is preliminary data.</text>
</comment>
<dbReference type="InterPro" id="IPR011053">
    <property type="entry name" value="Single_hybrid_motif"/>
</dbReference>
<dbReference type="AlphaFoldDB" id="A0A4S4N3C6"/>
<evidence type="ECO:0008006" key="7">
    <source>
        <dbReference type="Google" id="ProtNLM"/>
    </source>
</evidence>
<evidence type="ECO:0000256" key="1">
    <source>
        <dbReference type="ARBA" id="ARBA00007317"/>
    </source>
</evidence>
<dbReference type="GO" id="GO:0006086">
    <property type="term" value="P:pyruvate decarboxylation to acetyl-CoA"/>
    <property type="evidence" value="ECO:0007669"/>
    <property type="project" value="InterPro"/>
</dbReference>
<feature type="compositionally biased region" description="Low complexity" evidence="2">
    <location>
        <begin position="250"/>
        <end position="260"/>
    </location>
</feature>
<dbReference type="GO" id="GO:0045254">
    <property type="term" value="C:pyruvate dehydrogenase complex"/>
    <property type="evidence" value="ECO:0007669"/>
    <property type="project" value="InterPro"/>
</dbReference>
<feature type="region of interest" description="Disordered" evidence="2">
    <location>
        <begin position="241"/>
        <end position="274"/>
    </location>
</feature>
<evidence type="ECO:0000313" key="6">
    <source>
        <dbReference type="Proteomes" id="UP000308730"/>
    </source>
</evidence>
<dbReference type="SUPFAM" id="SSF51230">
    <property type="entry name" value="Single hybrid motif"/>
    <property type="match status" value="1"/>
</dbReference>
<gene>
    <name evidence="5" type="ORF">EUX98_g1648</name>
</gene>
<dbReference type="InterPro" id="IPR045257">
    <property type="entry name" value="E2/Pdx1"/>
</dbReference>
<accession>A0A4S4N3C6</accession>
<name>A0A4S4N3C6_9APHY</name>
<dbReference type="Pfam" id="PF00364">
    <property type="entry name" value="Biotin_lipoyl"/>
    <property type="match status" value="1"/>
</dbReference>
<protein>
    <recommendedName>
        <fullName evidence="7">Lipoyl-binding domain-containing protein</fullName>
    </recommendedName>
</protein>
<feature type="compositionally biased region" description="Polar residues" evidence="2">
    <location>
        <begin position="111"/>
        <end position="123"/>
    </location>
</feature>
<dbReference type="PROSITE" id="PS51826">
    <property type="entry name" value="PSBD"/>
    <property type="match status" value="1"/>
</dbReference>
<dbReference type="InterPro" id="IPR036625">
    <property type="entry name" value="E3-bd_dom_sf"/>
</dbReference>
<dbReference type="Gene3D" id="2.40.50.100">
    <property type="match status" value="1"/>
</dbReference>